<evidence type="ECO:0000313" key="1">
    <source>
        <dbReference type="EMBL" id="SDG76044.1"/>
    </source>
</evidence>
<keyword evidence="2" id="KW-1185">Reference proteome</keyword>
<evidence type="ECO:0000313" key="2">
    <source>
        <dbReference type="Proteomes" id="UP000199495"/>
    </source>
</evidence>
<accession>A0A1G7WVW8</accession>
<dbReference type="AlphaFoldDB" id="A0A1G7WVW8"/>
<proteinExistence type="predicted"/>
<dbReference type="InterPro" id="IPR009579">
    <property type="entry name" value="DUF1192"/>
</dbReference>
<organism evidence="1 2">
    <name type="scientific">Pelagibacterium luteolum</name>
    <dbReference type="NCBI Taxonomy" id="440168"/>
    <lineage>
        <taxon>Bacteria</taxon>
        <taxon>Pseudomonadati</taxon>
        <taxon>Pseudomonadota</taxon>
        <taxon>Alphaproteobacteria</taxon>
        <taxon>Hyphomicrobiales</taxon>
        <taxon>Devosiaceae</taxon>
        <taxon>Pelagibacterium</taxon>
    </lineage>
</organism>
<dbReference type="EMBL" id="FNCS01000007">
    <property type="protein sequence ID" value="SDG76044.1"/>
    <property type="molecule type" value="Genomic_DNA"/>
</dbReference>
<dbReference type="Pfam" id="PF06698">
    <property type="entry name" value="DUF1192"/>
    <property type="match status" value="1"/>
</dbReference>
<reference evidence="1 2" key="1">
    <citation type="submission" date="2016-10" db="EMBL/GenBank/DDBJ databases">
        <authorList>
            <person name="de Groot N.N."/>
        </authorList>
    </citation>
    <scope>NUCLEOTIDE SEQUENCE [LARGE SCALE GENOMIC DNA]</scope>
    <source>
        <strain evidence="1 2">CGMCC 1.10267</strain>
    </source>
</reference>
<sequence>MEDDVVRPAPVHQVGMVLDTLSVDELELRIGILKDEIARLEAAIKSKTASRSAADAVFKF</sequence>
<dbReference type="OrthoDB" id="7950812at2"/>
<dbReference type="RefSeq" id="WP_090597017.1">
    <property type="nucleotide sequence ID" value="NZ_FNCS01000007.1"/>
</dbReference>
<name>A0A1G7WVW8_9HYPH</name>
<gene>
    <name evidence="1" type="ORF">SAMN04487974_107151</name>
</gene>
<dbReference type="STRING" id="440168.SAMN04487974_107151"/>
<protein>
    <submittedName>
        <fullName evidence="1">Uncharacterized small protein, DUF1192 family</fullName>
    </submittedName>
</protein>
<dbReference type="Proteomes" id="UP000199495">
    <property type="component" value="Unassembled WGS sequence"/>
</dbReference>